<name>A0A6J8DXS5_MYTCO</name>
<dbReference type="SUPFAM" id="SSF56496">
    <property type="entry name" value="Fibrinogen C-terminal domain-like"/>
    <property type="match status" value="1"/>
</dbReference>
<evidence type="ECO:0000313" key="1">
    <source>
        <dbReference type="EMBL" id="CAC5412094.1"/>
    </source>
</evidence>
<accession>A0A6J8DXS5</accession>
<gene>
    <name evidence="1" type="ORF">MCOR_45113</name>
</gene>
<dbReference type="Proteomes" id="UP000507470">
    <property type="component" value="Unassembled WGS sequence"/>
</dbReference>
<keyword evidence="2" id="KW-1185">Reference proteome</keyword>
<organism evidence="1 2">
    <name type="scientific">Mytilus coruscus</name>
    <name type="common">Sea mussel</name>
    <dbReference type="NCBI Taxonomy" id="42192"/>
    <lineage>
        <taxon>Eukaryota</taxon>
        <taxon>Metazoa</taxon>
        <taxon>Spiralia</taxon>
        <taxon>Lophotrochozoa</taxon>
        <taxon>Mollusca</taxon>
        <taxon>Bivalvia</taxon>
        <taxon>Autobranchia</taxon>
        <taxon>Pteriomorphia</taxon>
        <taxon>Mytilida</taxon>
        <taxon>Mytiloidea</taxon>
        <taxon>Mytilidae</taxon>
        <taxon>Mytilinae</taxon>
        <taxon>Mytilus</taxon>
    </lineage>
</organism>
<evidence type="ECO:0000313" key="2">
    <source>
        <dbReference type="Proteomes" id="UP000507470"/>
    </source>
</evidence>
<protein>
    <recommendedName>
        <fullName evidence="3">Fibrinogen C-terminal domain-containing protein</fullName>
    </recommendedName>
</protein>
<evidence type="ECO:0008006" key="3">
    <source>
        <dbReference type="Google" id="ProtNLM"/>
    </source>
</evidence>
<dbReference type="InterPro" id="IPR036056">
    <property type="entry name" value="Fibrinogen-like_C"/>
</dbReference>
<proteinExistence type="predicted"/>
<reference evidence="1 2" key="1">
    <citation type="submission" date="2020-06" db="EMBL/GenBank/DDBJ databases">
        <authorList>
            <person name="Li R."/>
            <person name="Bekaert M."/>
        </authorList>
    </citation>
    <scope>NUCLEOTIDE SEQUENCE [LARGE SCALE GENOMIC DNA]</scope>
    <source>
        <strain evidence="2">wild</strain>
    </source>
</reference>
<dbReference type="AlphaFoldDB" id="A0A6J8DXS5"/>
<dbReference type="EMBL" id="CACVKT020007972">
    <property type="protein sequence ID" value="CAC5412094.1"/>
    <property type="molecule type" value="Genomic_DNA"/>
</dbReference>
<sequence>MSICRLVSTLTSLEKNSTNLMALIKVQVWQVTTADVSKFDYTSLNEYSNGVNTIFGGGCTGFDAWCDLQTDNGGWTYVMHVERQENDIKVLNLSGMKNSANCFKGRSSTRKRFREEFQQAQKSFDRKLKQCERHYRQSFCLEIDNMVISNPSDFWDKIKKLGLRKVQNIPMEVYGPNGEILTDDDSVENRFS</sequence>